<keyword evidence="7" id="KW-1185">Reference proteome</keyword>
<dbReference type="EMBL" id="CP146612">
    <property type="protein sequence ID" value="WWX24609.1"/>
    <property type="molecule type" value="Genomic_DNA"/>
</dbReference>
<gene>
    <name evidence="6" type="ORF">V8247_04905</name>
</gene>
<evidence type="ECO:0000256" key="3">
    <source>
        <dbReference type="ARBA" id="ARBA00022989"/>
    </source>
</evidence>
<sequence>METQELLGFMGGLITTGGFVPQVWRLFKLKSAVEISLFFTVFFVIGISFWLVYGIVAGLPSVILWNSITLILGMSMLYAKVKYGGPIHDK</sequence>
<keyword evidence="2 5" id="KW-0812">Transmembrane</keyword>
<organism evidence="6 7">
    <name type="scientific">Candidatus Dehalogenimonas loeffleri</name>
    <dbReference type="NCBI Taxonomy" id="3127115"/>
    <lineage>
        <taxon>Bacteria</taxon>
        <taxon>Bacillati</taxon>
        <taxon>Chloroflexota</taxon>
        <taxon>Dehalococcoidia</taxon>
        <taxon>Dehalococcoidales</taxon>
        <taxon>Dehalococcoidaceae</taxon>
        <taxon>Dehalogenimonas</taxon>
    </lineage>
</organism>
<keyword evidence="3 5" id="KW-1133">Transmembrane helix</keyword>
<evidence type="ECO:0000256" key="4">
    <source>
        <dbReference type="ARBA" id="ARBA00023136"/>
    </source>
</evidence>
<protein>
    <submittedName>
        <fullName evidence="6">PQ-loop domain-containing transporter</fullName>
    </submittedName>
</protein>
<feature type="transmembrane region" description="Helical" evidence="5">
    <location>
        <begin position="6"/>
        <end position="24"/>
    </location>
</feature>
<evidence type="ECO:0000313" key="6">
    <source>
        <dbReference type="EMBL" id="WWX24609.1"/>
    </source>
</evidence>
<evidence type="ECO:0000256" key="2">
    <source>
        <dbReference type="ARBA" id="ARBA00022692"/>
    </source>
</evidence>
<keyword evidence="4 5" id="KW-0472">Membrane</keyword>
<dbReference type="Pfam" id="PF04193">
    <property type="entry name" value="PQ-loop"/>
    <property type="match status" value="1"/>
</dbReference>
<dbReference type="RefSeq" id="WP_338736720.1">
    <property type="nucleotide sequence ID" value="NZ_CP146612.1"/>
</dbReference>
<evidence type="ECO:0000256" key="5">
    <source>
        <dbReference type="SAM" id="Phobius"/>
    </source>
</evidence>
<comment type="subcellular location">
    <subcellularLocation>
        <location evidence="1">Membrane</location>
        <topology evidence="1">Multi-pass membrane protein</topology>
    </subcellularLocation>
</comment>
<name>A0ABZ2J103_9CHLR</name>
<evidence type="ECO:0000313" key="7">
    <source>
        <dbReference type="Proteomes" id="UP001375370"/>
    </source>
</evidence>
<dbReference type="Proteomes" id="UP001375370">
    <property type="component" value="Chromosome"/>
</dbReference>
<feature type="transmembrane region" description="Helical" evidence="5">
    <location>
        <begin position="62"/>
        <end position="81"/>
    </location>
</feature>
<feature type="transmembrane region" description="Helical" evidence="5">
    <location>
        <begin position="36"/>
        <end position="56"/>
    </location>
</feature>
<dbReference type="Gene3D" id="1.20.1280.290">
    <property type="match status" value="1"/>
</dbReference>
<proteinExistence type="predicted"/>
<evidence type="ECO:0000256" key="1">
    <source>
        <dbReference type="ARBA" id="ARBA00004141"/>
    </source>
</evidence>
<reference evidence="6 7" key="1">
    <citation type="submission" date="2024-03" db="EMBL/GenBank/DDBJ databases">
        <title>A Dehalogenimonas Isolated from Estuarine Sediments Dihaloeliminates Chlorinated Alkanes.</title>
        <authorList>
            <person name="Yang Y."/>
            <person name="Wang H."/>
        </authorList>
    </citation>
    <scope>NUCLEOTIDE SEQUENCE [LARGE SCALE GENOMIC DNA]</scope>
    <source>
        <strain evidence="6 7">W</strain>
    </source>
</reference>
<accession>A0ABZ2J103</accession>
<dbReference type="InterPro" id="IPR006603">
    <property type="entry name" value="PQ-loop_rpt"/>
</dbReference>